<dbReference type="Proteomes" id="UP000075882">
    <property type="component" value="Unassembled WGS sequence"/>
</dbReference>
<organism evidence="2">
    <name type="scientific">Anopheles coluzzii</name>
    <name type="common">African malaria mosquito</name>
    <dbReference type="NCBI Taxonomy" id="1518534"/>
    <lineage>
        <taxon>Eukaryota</taxon>
        <taxon>Metazoa</taxon>
        <taxon>Ecdysozoa</taxon>
        <taxon>Arthropoda</taxon>
        <taxon>Hexapoda</taxon>
        <taxon>Insecta</taxon>
        <taxon>Pterygota</taxon>
        <taxon>Neoptera</taxon>
        <taxon>Endopterygota</taxon>
        <taxon>Diptera</taxon>
        <taxon>Nematocera</taxon>
        <taxon>Culicoidea</taxon>
        <taxon>Culicidae</taxon>
        <taxon>Anophelinae</taxon>
        <taxon>Anopheles</taxon>
    </lineage>
</organism>
<name>A0A8W7PVL6_ANOCL</name>
<feature type="region of interest" description="Disordered" evidence="1">
    <location>
        <begin position="102"/>
        <end position="126"/>
    </location>
</feature>
<evidence type="ECO:0000313" key="2">
    <source>
        <dbReference type="EnsemblMetazoa" id="ACOM037971-PA.1"/>
    </source>
</evidence>
<dbReference type="EnsemblMetazoa" id="ACOM037971-RA">
    <property type="protein sequence ID" value="ACOM037971-PA.1"/>
    <property type="gene ID" value="ACOM037971"/>
</dbReference>
<dbReference type="AlphaFoldDB" id="A0A8W7PVL6"/>
<protein>
    <submittedName>
        <fullName evidence="2">Uncharacterized protein</fullName>
    </submittedName>
</protein>
<reference evidence="2" key="1">
    <citation type="submission" date="2022-08" db="UniProtKB">
        <authorList>
            <consortium name="EnsemblMetazoa"/>
        </authorList>
    </citation>
    <scope>IDENTIFICATION</scope>
</reference>
<evidence type="ECO:0000256" key="1">
    <source>
        <dbReference type="SAM" id="MobiDB-lite"/>
    </source>
</evidence>
<accession>A0A8W7PVL6</accession>
<sequence length="126" mass="13865">MRGRPWEVATDQNQSADGHAHPKIVYILLDLDSRAHVGHFLRLRLRCLIALIESIIAKHSAMNLAATRASGKVAISRHEAKMCEKRSLSKLRADVKHEKRLNAKPVGVEGSKNAPCAAGRRAKSPC</sequence>
<proteinExistence type="predicted"/>